<dbReference type="EMBL" id="JBHTIT010000001">
    <property type="protein sequence ID" value="MFD0950645.1"/>
    <property type="molecule type" value="Genomic_DNA"/>
</dbReference>
<keyword evidence="3 4" id="KW-0456">Lyase</keyword>
<proteinExistence type="inferred from homology"/>
<dbReference type="GO" id="GO:0016829">
    <property type="term" value="F:lyase activity"/>
    <property type="evidence" value="ECO:0007669"/>
    <property type="project" value="UniProtKB-KW"/>
</dbReference>
<evidence type="ECO:0000256" key="4">
    <source>
        <dbReference type="HAMAP-Rule" id="MF_01632"/>
    </source>
</evidence>
<evidence type="ECO:0000256" key="3">
    <source>
        <dbReference type="ARBA" id="ARBA00023239"/>
    </source>
</evidence>
<evidence type="ECO:0000256" key="2">
    <source>
        <dbReference type="ARBA" id="ARBA00022688"/>
    </source>
</evidence>
<feature type="binding site" evidence="4">
    <location>
        <position position="123"/>
    </location>
    <ligand>
        <name>substrate</name>
    </ligand>
</feature>
<dbReference type="Gene3D" id="3.40.1410.10">
    <property type="entry name" value="Chorismate lyase-like"/>
    <property type="match status" value="1"/>
</dbReference>
<dbReference type="PANTHER" id="PTHR38683:SF1">
    <property type="entry name" value="CHORISMATE PYRUVATE-LYASE"/>
    <property type="match status" value="1"/>
</dbReference>
<protein>
    <recommendedName>
        <fullName evidence="4">Probable chorismate pyruvate-lyase</fullName>
        <shortName evidence="4">CL</shortName>
        <shortName evidence="4">CPL</shortName>
        <ecNumber evidence="4">4.1.3.40</ecNumber>
    </recommendedName>
</protein>
<evidence type="ECO:0000313" key="5">
    <source>
        <dbReference type="EMBL" id="MFD0950645.1"/>
    </source>
</evidence>
<gene>
    <name evidence="4" type="primary">ubiC</name>
    <name evidence="5" type="ORF">ACFQ0F_09635</name>
</gene>
<evidence type="ECO:0000256" key="1">
    <source>
        <dbReference type="ARBA" id="ARBA00022490"/>
    </source>
</evidence>
<dbReference type="InterPro" id="IPR007440">
    <property type="entry name" value="Chorismate--pyruvate_lyase"/>
</dbReference>
<dbReference type="PANTHER" id="PTHR38683">
    <property type="entry name" value="CHORISMATE PYRUVATE-LYASE"/>
    <property type="match status" value="1"/>
</dbReference>
<comment type="subcellular location">
    <subcellularLocation>
        <location evidence="4">Cytoplasm</location>
    </subcellularLocation>
</comment>
<feature type="binding site" evidence="4">
    <location>
        <position position="170"/>
    </location>
    <ligand>
        <name>substrate</name>
    </ligand>
</feature>
<comment type="caution">
    <text evidence="5">The sequence shown here is derived from an EMBL/GenBank/DDBJ whole genome shotgun (WGS) entry which is preliminary data.</text>
</comment>
<reference evidence="6" key="1">
    <citation type="journal article" date="2019" name="Int. J. Syst. Evol. Microbiol.">
        <title>The Global Catalogue of Microorganisms (GCM) 10K type strain sequencing project: providing services to taxonomists for standard genome sequencing and annotation.</title>
        <authorList>
            <consortium name="The Broad Institute Genomics Platform"/>
            <consortium name="The Broad Institute Genome Sequencing Center for Infectious Disease"/>
            <person name="Wu L."/>
            <person name="Ma J."/>
        </authorList>
    </citation>
    <scope>NUCLEOTIDE SEQUENCE [LARGE SCALE GENOMIC DNA]</scope>
    <source>
        <strain evidence="6">CCUG 63419</strain>
    </source>
</reference>
<dbReference type="HAMAP" id="MF_01632">
    <property type="entry name" value="UbiC"/>
    <property type="match status" value="1"/>
</dbReference>
<keyword evidence="6" id="KW-1185">Reference proteome</keyword>
<organism evidence="5 6">
    <name type="scientific">Paraperlucidibaca wandonensis</name>
    <dbReference type="NCBI Taxonomy" id="1268273"/>
    <lineage>
        <taxon>Bacteria</taxon>
        <taxon>Pseudomonadati</taxon>
        <taxon>Pseudomonadota</taxon>
        <taxon>Gammaproteobacteria</taxon>
        <taxon>Moraxellales</taxon>
        <taxon>Moraxellaceae</taxon>
        <taxon>Paraperlucidibaca</taxon>
    </lineage>
</organism>
<comment type="pathway">
    <text evidence="4">Cofactor biosynthesis; ubiquinone biosynthesis.</text>
</comment>
<dbReference type="Pfam" id="PF04345">
    <property type="entry name" value="Chor_lyase"/>
    <property type="match status" value="1"/>
</dbReference>
<keyword evidence="4" id="KW-0670">Pyruvate</keyword>
<dbReference type="InterPro" id="IPR028978">
    <property type="entry name" value="Chorismate_lyase_/UTRA_dom_sf"/>
</dbReference>
<comment type="caution">
    <text evidence="4">Lacks conserved residue(s) required for the propagation of feature annotation.</text>
</comment>
<evidence type="ECO:0000313" key="6">
    <source>
        <dbReference type="Proteomes" id="UP001597044"/>
    </source>
</evidence>
<sequence length="188" mass="21173">MQNSPSKWKHPRHWQQEPLKLRLSSQRDLRSWLAEPGSLTARLSSLAQHSGGELRVEVICEGWDLPSAEEARTLKLRRGEFAWIREVVLMGIDTPWVQARSVLPRPSLGGLNRRLTRLGNQSLGSLLFRDPALVRGPIRYAQLKLPAYASTVWARRSRFLLRGQAILVAEAFLPALLTASAHTDTITP</sequence>
<feature type="binding site" evidence="4">
    <location>
        <position position="85"/>
    </location>
    <ligand>
        <name>substrate</name>
    </ligand>
</feature>
<dbReference type="SUPFAM" id="SSF64288">
    <property type="entry name" value="Chorismate lyase-like"/>
    <property type="match status" value="1"/>
</dbReference>
<comment type="catalytic activity">
    <reaction evidence="4">
        <text>chorismate = 4-hydroxybenzoate + pyruvate</text>
        <dbReference type="Rhea" id="RHEA:16505"/>
        <dbReference type="ChEBI" id="CHEBI:15361"/>
        <dbReference type="ChEBI" id="CHEBI:17879"/>
        <dbReference type="ChEBI" id="CHEBI:29748"/>
        <dbReference type="EC" id="4.1.3.40"/>
    </reaction>
</comment>
<dbReference type="Proteomes" id="UP001597044">
    <property type="component" value="Unassembled WGS sequence"/>
</dbReference>
<keyword evidence="1 4" id="KW-0963">Cytoplasm</keyword>
<dbReference type="RefSeq" id="WP_379071565.1">
    <property type="nucleotide sequence ID" value="NZ_JBHTIT010000001.1"/>
</dbReference>
<comment type="function">
    <text evidence="4">Removes the pyruvyl group from chorismate, with concomitant aromatization of the ring, to provide 4-hydroxybenzoate (4HB) for the ubiquinone pathway.</text>
</comment>
<dbReference type="EC" id="4.1.3.40" evidence="4"/>
<accession>A0ABW3HIR9</accession>
<comment type="similarity">
    <text evidence="4">Belongs to the UbiC family.</text>
</comment>
<keyword evidence="2 4" id="KW-0831">Ubiquinone biosynthesis</keyword>
<name>A0ABW3HIR9_9GAMM</name>